<gene>
    <name evidence="1" type="ORF">H257_15216</name>
</gene>
<evidence type="ECO:0000313" key="1">
    <source>
        <dbReference type="EMBL" id="ETV69081.1"/>
    </source>
</evidence>
<dbReference type="AlphaFoldDB" id="W4FQ68"/>
<proteinExistence type="predicted"/>
<reference evidence="1" key="1">
    <citation type="submission" date="2013-12" db="EMBL/GenBank/DDBJ databases">
        <title>The Genome Sequence of Aphanomyces astaci APO3.</title>
        <authorList>
            <consortium name="The Broad Institute Genomics Platform"/>
            <person name="Russ C."/>
            <person name="Tyler B."/>
            <person name="van West P."/>
            <person name="Dieguez-Uribeondo J."/>
            <person name="Young S.K."/>
            <person name="Zeng Q."/>
            <person name="Gargeya S."/>
            <person name="Fitzgerald M."/>
            <person name="Abouelleil A."/>
            <person name="Alvarado L."/>
            <person name="Chapman S.B."/>
            <person name="Gainer-Dewar J."/>
            <person name="Goldberg J."/>
            <person name="Griggs A."/>
            <person name="Gujja S."/>
            <person name="Hansen M."/>
            <person name="Howarth C."/>
            <person name="Imamovic A."/>
            <person name="Ireland A."/>
            <person name="Larimer J."/>
            <person name="McCowan C."/>
            <person name="Murphy C."/>
            <person name="Pearson M."/>
            <person name="Poon T.W."/>
            <person name="Priest M."/>
            <person name="Roberts A."/>
            <person name="Saif S."/>
            <person name="Shea T."/>
            <person name="Sykes S."/>
            <person name="Wortman J."/>
            <person name="Nusbaum C."/>
            <person name="Birren B."/>
        </authorList>
    </citation>
    <scope>NUCLEOTIDE SEQUENCE [LARGE SCALE GENOMIC DNA]</scope>
    <source>
        <strain evidence="1">APO3</strain>
    </source>
</reference>
<accession>W4FQ68</accession>
<organism evidence="1">
    <name type="scientific">Aphanomyces astaci</name>
    <name type="common">Crayfish plague agent</name>
    <dbReference type="NCBI Taxonomy" id="112090"/>
    <lineage>
        <taxon>Eukaryota</taxon>
        <taxon>Sar</taxon>
        <taxon>Stramenopiles</taxon>
        <taxon>Oomycota</taxon>
        <taxon>Saprolegniomycetes</taxon>
        <taxon>Saprolegniales</taxon>
        <taxon>Verrucalvaceae</taxon>
        <taxon>Aphanomyces</taxon>
    </lineage>
</organism>
<dbReference type="GeneID" id="20817212"/>
<sequence>MTLTALRRYRAVFGISPGSTSVTWSLTDATRPSTSRPKHLLWCLMFLKVYASEGVHLVPMIEHSFHWMVPTFVSGNQYCTTASGIPTNFMELGYAMKSVCACELATLSGSMEAYHAANGQIYGLHVNCFARKVYRVHVSLPCSNAANSYNYVRNVERSLHHIVRCAVLPMQEVPTPQMLKSANMPPFAGPSFS</sequence>
<dbReference type="VEuPathDB" id="FungiDB:H257_15216"/>
<dbReference type="EMBL" id="KI913180">
    <property type="protein sequence ID" value="ETV69081.1"/>
    <property type="molecule type" value="Genomic_DNA"/>
</dbReference>
<protein>
    <submittedName>
        <fullName evidence="1">Uncharacterized protein</fullName>
    </submittedName>
</protein>
<name>W4FQ68_APHAT</name>
<dbReference type="RefSeq" id="XP_009841540.1">
    <property type="nucleotide sequence ID" value="XM_009843238.1"/>
</dbReference>